<dbReference type="EMBL" id="JAIWYP010000011">
    <property type="protein sequence ID" value="KAH3741899.1"/>
    <property type="molecule type" value="Genomic_DNA"/>
</dbReference>
<reference evidence="1" key="1">
    <citation type="journal article" date="2019" name="bioRxiv">
        <title>The Genome of the Zebra Mussel, Dreissena polymorpha: A Resource for Invasive Species Research.</title>
        <authorList>
            <person name="McCartney M.A."/>
            <person name="Auch B."/>
            <person name="Kono T."/>
            <person name="Mallez S."/>
            <person name="Zhang Y."/>
            <person name="Obille A."/>
            <person name="Becker A."/>
            <person name="Abrahante J.E."/>
            <person name="Garbe J."/>
            <person name="Badalamenti J.P."/>
            <person name="Herman A."/>
            <person name="Mangelson H."/>
            <person name="Liachko I."/>
            <person name="Sullivan S."/>
            <person name="Sone E.D."/>
            <person name="Koren S."/>
            <person name="Silverstein K.A.T."/>
            <person name="Beckman K.B."/>
            <person name="Gohl D.M."/>
        </authorList>
    </citation>
    <scope>NUCLEOTIDE SEQUENCE</scope>
    <source>
        <strain evidence="1">Duluth1</strain>
        <tissue evidence="1">Whole animal</tissue>
    </source>
</reference>
<comment type="caution">
    <text evidence="1">The sequence shown here is derived from an EMBL/GenBank/DDBJ whole genome shotgun (WGS) entry which is preliminary data.</text>
</comment>
<dbReference type="GO" id="GO:0004222">
    <property type="term" value="F:metalloendopeptidase activity"/>
    <property type="evidence" value="ECO:0007669"/>
    <property type="project" value="TreeGrafter"/>
</dbReference>
<proteinExistence type="predicted"/>
<protein>
    <submittedName>
        <fullName evidence="1">Uncharacterized protein</fullName>
    </submittedName>
</protein>
<dbReference type="PANTHER" id="PTHR13723:SF311">
    <property type="entry name" value="ADAM CYSTEINE-RICH DOMAIN-CONTAINING PROTEIN"/>
    <property type="match status" value="1"/>
</dbReference>
<dbReference type="AlphaFoldDB" id="A0A9D4DC03"/>
<evidence type="ECO:0000313" key="2">
    <source>
        <dbReference type="Proteomes" id="UP000828390"/>
    </source>
</evidence>
<reference evidence="1" key="2">
    <citation type="submission" date="2020-11" db="EMBL/GenBank/DDBJ databases">
        <authorList>
            <person name="McCartney M.A."/>
            <person name="Auch B."/>
            <person name="Kono T."/>
            <person name="Mallez S."/>
            <person name="Becker A."/>
            <person name="Gohl D.M."/>
            <person name="Silverstein K.A.T."/>
            <person name="Koren S."/>
            <person name="Bechman K.B."/>
            <person name="Herman A."/>
            <person name="Abrahante J.E."/>
            <person name="Garbe J."/>
        </authorList>
    </citation>
    <scope>NUCLEOTIDE SEQUENCE</scope>
    <source>
        <strain evidence="1">Duluth1</strain>
        <tissue evidence="1">Whole animal</tissue>
    </source>
</reference>
<accession>A0A9D4DC03</accession>
<sequence length="61" mass="6677">MYCAAHGSPCALNCMAEGFNFYTERANKVVDGTPCYPDTLDMCINGECHVSSITSKNCMLF</sequence>
<evidence type="ECO:0000313" key="1">
    <source>
        <dbReference type="EMBL" id="KAH3741899.1"/>
    </source>
</evidence>
<gene>
    <name evidence="1" type="ORF">DPMN_048629</name>
</gene>
<dbReference type="GO" id="GO:0006508">
    <property type="term" value="P:proteolysis"/>
    <property type="evidence" value="ECO:0007669"/>
    <property type="project" value="TreeGrafter"/>
</dbReference>
<dbReference type="PANTHER" id="PTHR13723">
    <property type="entry name" value="ADAMTS A DISINTEGRIN AND METALLOPROTEASE WITH THROMBOSPONDIN MOTIFS PROTEASE"/>
    <property type="match status" value="1"/>
</dbReference>
<organism evidence="1 2">
    <name type="scientific">Dreissena polymorpha</name>
    <name type="common">Zebra mussel</name>
    <name type="synonym">Mytilus polymorpha</name>
    <dbReference type="NCBI Taxonomy" id="45954"/>
    <lineage>
        <taxon>Eukaryota</taxon>
        <taxon>Metazoa</taxon>
        <taxon>Spiralia</taxon>
        <taxon>Lophotrochozoa</taxon>
        <taxon>Mollusca</taxon>
        <taxon>Bivalvia</taxon>
        <taxon>Autobranchia</taxon>
        <taxon>Heteroconchia</taxon>
        <taxon>Euheterodonta</taxon>
        <taxon>Imparidentia</taxon>
        <taxon>Neoheterodontei</taxon>
        <taxon>Myida</taxon>
        <taxon>Dreissenoidea</taxon>
        <taxon>Dreissenidae</taxon>
        <taxon>Dreissena</taxon>
    </lineage>
</organism>
<dbReference type="Gene3D" id="3.40.1620.60">
    <property type="match status" value="1"/>
</dbReference>
<keyword evidence="2" id="KW-1185">Reference proteome</keyword>
<dbReference type="GO" id="GO:0030198">
    <property type="term" value="P:extracellular matrix organization"/>
    <property type="evidence" value="ECO:0007669"/>
    <property type="project" value="TreeGrafter"/>
</dbReference>
<dbReference type="GO" id="GO:0031012">
    <property type="term" value="C:extracellular matrix"/>
    <property type="evidence" value="ECO:0007669"/>
    <property type="project" value="TreeGrafter"/>
</dbReference>
<dbReference type="Proteomes" id="UP000828390">
    <property type="component" value="Unassembled WGS sequence"/>
</dbReference>
<dbReference type="InterPro" id="IPR050439">
    <property type="entry name" value="ADAMTS_ADAMTS-like"/>
</dbReference>
<name>A0A9D4DC03_DREPO</name>